<evidence type="ECO:0000313" key="1">
    <source>
        <dbReference type="EMBL" id="ADO67475.1"/>
    </source>
</evidence>
<dbReference type="EMBL" id="GU244497">
    <property type="protein sequence ID" value="ADO67475.1"/>
    <property type="molecule type" value="Genomic_DNA"/>
</dbReference>
<name>E3T5L2_CROVB</name>
<sequence length="55" mass="6450">MIYYLISLNQDDIYIFKNSTTIIFNSNFNTPLTNIEFPISLTTLNLGRDFNQLIM</sequence>
<evidence type="ECO:0000313" key="2">
    <source>
        <dbReference type="Proteomes" id="UP000029781"/>
    </source>
</evidence>
<organismHost>
    <name type="scientific">Cafeteria roenbergensis</name>
    <name type="common">Marine flagellate</name>
    <dbReference type="NCBI Taxonomy" id="33653"/>
</organismHost>
<dbReference type="Pfam" id="PF05725">
    <property type="entry name" value="FNIP"/>
    <property type="match status" value="1"/>
</dbReference>
<proteinExistence type="predicted"/>
<protein>
    <submittedName>
        <fullName evidence="1">Uncharacterized protein</fullName>
    </submittedName>
</protein>
<keyword evidence="2" id="KW-1185">Reference proteome</keyword>
<reference evidence="1 2" key="1">
    <citation type="journal article" date="2010" name="Proc. Natl. Acad. Sci. U.S.A.">
        <title>Giant virus with a remarkable complement of genes infects marine zooplankton.</title>
        <authorList>
            <person name="Fischer M.G."/>
            <person name="Allen M.J."/>
            <person name="Wilson W.H."/>
            <person name="Suttle C.A."/>
        </authorList>
    </citation>
    <scope>NUCLEOTIDE SEQUENCE [LARGE SCALE GENOMIC DNA]</scope>
    <source>
        <strain evidence="1 2">BV-PW1</strain>
    </source>
</reference>
<dbReference type="Proteomes" id="UP000029781">
    <property type="component" value="Segment"/>
</dbReference>
<dbReference type="GeneID" id="9887844"/>
<dbReference type="RefSeq" id="YP_003970074.1">
    <property type="nucleotide sequence ID" value="NC_014637.1"/>
</dbReference>
<organism evidence="1 2">
    <name type="scientific">Cafeteria roenbergensis virus (strain BV-PW1)</name>
    <name type="common">CroV</name>
    <dbReference type="NCBI Taxonomy" id="693272"/>
    <lineage>
        <taxon>Viruses</taxon>
        <taxon>Varidnaviria</taxon>
        <taxon>Bamfordvirae</taxon>
        <taxon>Nucleocytoviricota</taxon>
        <taxon>Megaviricetes</taxon>
        <taxon>Imitervirales</taxon>
        <taxon>Mimiviridae</taxon>
        <taxon>Aliimimivirinae</taxon>
        <taxon>Rheavirus</taxon>
        <taxon>Rheavirus sinusmexicani</taxon>
    </lineage>
</organism>
<dbReference type="KEGG" id="vg:9887844"/>
<dbReference type="InterPro" id="IPR008615">
    <property type="entry name" value="FNIP"/>
</dbReference>
<accession>E3T5L2</accession>
<gene>
    <name evidence="1" type="ORF">crov441</name>
</gene>